<organism evidence="2 3">
    <name type="scientific">Callosobruchus maculatus</name>
    <name type="common">Southern cowpea weevil</name>
    <name type="synonym">Pulse bruchid</name>
    <dbReference type="NCBI Taxonomy" id="64391"/>
    <lineage>
        <taxon>Eukaryota</taxon>
        <taxon>Metazoa</taxon>
        <taxon>Ecdysozoa</taxon>
        <taxon>Arthropoda</taxon>
        <taxon>Hexapoda</taxon>
        <taxon>Insecta</taxon>
        <taxon>Pterygota</taxon>
        <taxon>Neoptera</taxon>
        <taxon>Endopterygota</taxon>
        <taxon>Coleoptera</taxon>
        <taxon>Polyphaga</taxon>
        <taxon>Cucujiformia</taxon>
        <taxon>Chrysomeloidea</taxon>
        <taxon>Chrysomelidae</taxon>
        <taxon>Bruchinae</taxon>
        <taxon>Bruchini</taxon>
        <taxon>Callosobruchus</taxon>
    </lineage>
</organism>
<feature type="region of interest" description="Disordered" evidence="1">
    <location>
        <begin position="268"/>
        <end position="287"/>
    </location>
</feature>
<proteinExistence type="predicted"/>
<reference evidence="2 3" key="1">
    <citation type="submission" date="2019-01" db="EMBL/GenBank/DDBJ databases">
        <authorList>
            <person name="Sayadi A."/>
        </authorList>
    </citation>
    <scope>NUCLEOTIDE SEQUENCE [LARGE SCALE GENOMIC DNA]</scope>
</reference>
<gene>
    <name evidence="2" type="ORF">CALMAC_LOCUS6834</name>
</gene>
<evidence type="ECO:0000313" key="2">
    <source>
        <dbReference type="EMBL" id="VEN43818.1"/>
    </source>
</evidence>
<evidence type="ECO:0000256" key="1">
    <source>
        <dbReference type="SAM" id="MobiDB-lite"/>
    </source>
</evidence>
<keyword evidence="3" id="KW-1185">Reference proteome</keyword>
<sequence>MSKQRVKGVKAYYDSEEGIAWGPYTAREMKDDLQRPRPKPKHRRTVYKIACKSPPSTSSSNDTMFTATSELEKENNSRICNIDDTNTKIAEGSSVTTYYSADNTNTKAAEASSMTTYYSTDNKTHTVTSKDDCNDSVITISSDEEEDGYEEQMSNRYGNMNSPVLIKKENESDEEVIILDDSTDEKFSNHTPDRLEEQMTELSLSEKPNDSGMVESQYYPGCDQKNIPAICLEDCETTLNDCGILKTRPVSERKDSGLKLHDSDICDNSNTMNQVEESDSSDGDTSFDIEASNHIEEITKAVESHSNNNSPHLPNLSCSNINNNYELRITRASDDSDIPDSDICHQAKAVSGNRLNLSSKESDATFAGSIHLDLSTDSSSVFDGSYFEGKEPWDAELDTTVEDDPCEPKQVPEKPAKLTPAKYETKKAKITPGKTTPQIFKVPEAVSTKKMKTPLKYKDIVSPVRLYIQHSPMAHLKQKVVPHPVETLRISPKTSPKVSKTDASDKCDMLPPVLYKPPAKSIVTTKSKQMFMPPSLAKHVKDPLVVKHEKKLNVQDVSRLSQKLVMDESSLGSEADADSSVNMSVLCVKTNFN</sequence>
<feature type="compositionally biased region" description="Acidic residues" evidence="1">
    <location>
        <begin position="276"/>
        <end position="287"/>
    </location>
</feature>
<dbReference type="AlphaFoldDB" id="A0A653C7D0"/>
<evidence type="ECO:0000313" key="3">
    <source>
        <dbReference type="Proteomes" id="UP000410492"/>
    </source>
</evidence>
<dbReference type="Proteomes" id="UP000410492">
    <property type="component" value="Unassembled WGS sequence"/>
</dbReference>
<name>A0A653C7D0_CALMS</name>
<accession>A0A653C7D0</accession>
<dbReference type="OrthoDB" id="69711at2759"/>
<dbReference type="EMBL" id="CAACVG010007138">
    <property type="protein sequence ID" value="VEN43818.1"/>
    <property type="molecule type" value="Genomic_DNA"/>
</dbReference>
<protein>
    <submittedName>
        <fullName evidence="2">Uncharacterized protein</fullName>
    </submittedName>
</protein>